<evidence type="ECO:0000256" key="5">
    <source>
        <dbReference type="HAMAP-Rule" id="MF_01281"/>
    </source>
</evidence>
<dbReference type="CDD" id="cd01298">
    <property type="entry name" value="ATZ_TRZ_like"/>
    <property type="match status" value="1"/>
</dbReference>
<keyword evidence="8" id="KW-1185">Reference proteome</keyword>
<dbReference type="RefSeq" id="WP_189417642.1">
    <property type="nucleotide sequence ID" value="NZ_BMYZ01000001.1"/>
</dbReference>
<evidence type="ECO:0000313" key="8">
    <source>
        <dbReference type="Proteomes" id="UP000619761"/>
    </source>
</evidence>
<proteinExistence type="inferred from homology"/>
<dbReference type="InterPro" id="IPR050287">
    <property type="entry name" value="MTA/SAH_deaminase"/>
</dbReference>
<dbReference type="InterPro" id="IPR032466">
    <property type="entry name" value="Metal_Hydrolase"/>
</dbReference>
<comment type="catalytic activity">
    <reaction evidence="5">
        <text>S-adenosyl-L-homocysteine + H2O + H(+) = S-inosyl-L-homocysteine + NH4(+)</text>
        <dbReference type="Rhea" id="RHEA:20716"/>
        <dbReference type="ChEBI" id="CHEBI:15377"/>
        <dbReference type="ChEBI" id="CHEBI:15378"/>
        <dbReference type="ChEBI" id="CHEBI:28938"/>
        <dbReference type="ChEBI" id="CHEBI:57856"/>
        <dbReference type="ChEBI" id="CHEBI:57985"/>
        <dbReference type="EC" id="3.5.4.28"/>
    </reaction>
</comment>
<dbReference type="Gene3D" id="2.30.40.10">
    <property type="entry name" value="Urease, subunit C, domain 1"/>
    <property type="match status" value="1"/>
</dbReference>
<evidence type="ECO:0000256" key="1">
    <source>
        <dbReference type="ARBA" id="ARBA00006745"/>
    </source>
</evidence>
<dbReference type="SUPFAM" id="SSF51338">
    <property type="entry name" value="Composite domain of metallo-dependent hydrolases"/>
    <property type="match status" value="1"/>
</dbReference>
<evidence type="ECO:0000259" key="6">
    <source>
        <dbReference type="Pfam" id="PF01979"/>
    </source>
</evidence>
<dbReference type="NCBIfam" id="NF006549">
    <property type="entry name" value="PRK09045.1"/>
    <property type="match status" value="1"/>
</dbReference>
<dbReference type="InterPro" id="IPR023512">
    <property type="entry name" value="Deaminase_MtaD/DadD"/>
</dbReference>
<dbReference type="EMBL" id="BMYZ01000001">
    <property type="protein sequence ID" value="GGY73114.1"/>
    <property type="molecule type" value="Genomic_DNA"/>
</dbReference>
<protein>
    <recommendedName>
        <fullName evidence="5">5-methylthioadenosine/S-adenosylhomocysteine deaminase</fullName>
        <shortName evidence="5">MTA/SAH deaminase</shortName>
        <ecNumber evidence="5">3.5.4.28</ecNumber>
        <ecNumber evidence="5">3.5.4.31</ecNumber>
    </recommendedName>
</protein>
<sequence length="437" mass="48351">MTPIDLLINARWIIPVVPENRILKDCAIAVHEGRILALLPQEEAAKRYNPARTENLLEHIITPGLINAHGHAAMTLLRGYADDQALNDWLNNHIWPAEKKWVDEQFVRDGTELAIAEMIKSGTTCFADMYFFPEQTAQAALDAHIRCQIYFTIFDFPCAWGSGPEDYFSKGLALHDTFRDNDLINIGFGPHAPYTVGDETLKKVAVLAQEMDTPIHIHLHETVQEVAESIKQYGVRPSQRLMDLGLLSPLTQCVHMTQINDIDIAILQQSGAHVIHCPESNLKLASGFCPVDKLLKAGVNVALGTDGAASNNDLDLFSELKTAALLAKAVSENAAAIDAHTALRMATLNGAKALGIDDKVGSLEMGKQADITAIHIGDLDLQPIYNPASQLVYTNVGHRVSHVWVNGKCLMQDRELLTLNERELKSKVRQWQEKIQN</sequence>
<feature type="binding site" evidence="5">
    <location>
        <position position="221"/>
    </location>
    <ligand>
        <name>substrate</name>
    </ligand>
</feature>
<keyword evidence="3 5" id="KW-0378">Hydrolase</keyword>
<feature type="binding site" evidence="5">
    <location>
        <position position="306"/>
    </location>
    <ligand>
        <name>substrate</name>
    </ligand>
</feature>
<feature type="domain" description="Amidohydrolase-related" evidence="6">
    <location>
        <begin position="60"/>
        <end position="408"/>
    </location>
</feature>
<dbReference type="InterPro" id="IPR006680">
    <property type="entry name" value="Amidohydro-rel"/>
</dbReference>
<comment type="caution">
    <text evidence="5">Lacks conserved residue(s) required for the propagation of feature annotation.</text>
</comment>
<dbReference type="Gene3D" id="3.20.20.140">
    <property type="entry name" value="Metal-dependent hydrolases"/>
    <property type="match status" value="1"/>
</dbReference>
<dbReference type="HAMAP" id="MF_01281">
    <property type="entry name" value="MTA_SAH_deamin"/>
    <property type="match status" value="1"/>
</dbReference>
<keyword evidence="2 5" id="KW-0479">Metal-binding</keyword>
<evidence type="ECO:0000313" key="7">
    <source>
        <dbReference type="EMBL" id="GGY73114.1"/>
    </source>
</evidence>
<dbReference type="PANTHER" id="PTHR43794">
    <property type="entry name" value="AMINOHYDROLASE SSNA-RELATED"/>
    <property type="match status" value="1"/>
</dbReference>
<comment type="similarity">
    <text evidence="1">Belongs to the metallo-dependent hydrolases superfamily. ATZ/TRZ family.</text>
</comment>
<comment type="cofactor">
    <cofactor evidence="5">
        <name>Zn(2+)</name>
        <dbReference type="ChEBI" id="CHEBI:29105"/>
    </cofactor>
    <text evidence="5">Binds 1 zinc ion per subunit.</text>
</comment>
<feature type="binding site" evidence="5">
    <location>
        <position position="306"/>
    </location>
    <ligand>
        <name>Zn(2+)</name>
        <dbReference type="ChEBI" id="CHEBI:29105"/>
    </ligand>
</feature>
<feature type="binding site" evidence="5">
    <location>
        <position position="98"/>
    </location>
    <ligand>
        <name>substrate</name>
    </ligand>
</feature>
<feature type="binding site" evidence="5">
    <location>
        <position position="71"/>
    </location>
    <ligand>
        <name>Zn(2+)</name>
        <dbReference type="ChEBI" id="CHEBI:29105"/>
    </ligand>
</feature>
<dbReference type="InterPro" id="IPR011059">
    <property type="entry name" value="Metal-dep_hydrolase_composite"/>
</dbReference>
<dbReference type="PANTHER" id="PTHR43794:SF11">
    <property type="entry name" value="AMIDOHYDROLASE-RELATED DOMAIN-CONTAINING PROTEIN"/>
    <property type="match status" value="1"/>
</dbReference>
<dbReference type="EC" id="3.5.4.31" evidence="5"/>
<keyword evidence="4 5" id="KW-0862">Zinc</keyword>
<comment type="caution">
    <text evidence="7">The sequence shown here is derived from an EMBL/GenBank/DDBJ whole genome shotgun (WGS) entry which is preliminary data.</text>
</comment>
<name>A0ABQ3B125_9GAMM</name>
<accession>A0ABQ3B125</accession>
<feature type="binding site" evidence="5">
    <location>
        <position position="218"/>
    </location>
    <ligand>
        <name>Zn(2+)</name>
        <dbReference type="ChEBI" id="CHEBI:29105"/>
    </ligand>
</feature>
<gene>
    <name evidence="5" type="primary">mtaD</name>
    <name evidence="7" type="ORF">GCM10011613_17710</name>
</gene>
<reference evidence="8" key="1">
    <citation type="journal article" date="2019" name="Int. J. Syst. Evol. Microbiol.">
        <title>The Global Catalogue of Microorganisms (GCM) 10K type strain sequencing project: providing services to taxonomists for standard genome sequencing and annotation.</title>
        <authorList>
            <consortium name="The Broad Institute Genomics Platform"/>
            <consortium name="The Broad Institute Genome Sequencing Center for Infectious Disease"/>
            <person name="Wu L."/>
            <person name="Ma J."/>
        </authorList>
    </citation>
    <scope>NUCLEOTIDE SEQUENCE [LARGE SCALE GENOMIC DNA]</scope>
    <source>
        <strain evidence="8">KCTC 32239</strain>
    </source>
</reference>
<dbReference type="Pfam" id="PF01979">
    <property type="entry name" value="Amidohydro_1"/>
    <property type="match status" value="1"/>
</dbReference>
<comment type="catalytic activity">
    <reaction evidence="5">
        <text>S-methyl-5'-thioadenosine + H2O + H(+) = S-methyl-5'-thioinosine + NH4(+)</text>
        <dbReference type="Rhea" id="RHEA:25025"/>
        <dbReference type="ChEBI" id="CHEBI:15377"/>
        <dbReference type="ChEBI" id="CHEBI:15378"/>
        <dbReference type="ChEBI" id="CHEBI:17509"/>
        <dbReference type="ChEBI" id="CHEBI:28938"/>
        <dbReference type="ChEBI" id="CHEBI:48595"/>
        <dbReference type="EC" id="3.5.4.31"/>
    </reaction>
</comment>
<dbReference type="SUPFAM" id="SSF51556">
    <property type="entry name" value="Metallo-dependent hydrolases"/>
    <property type="match status" value="1"/>
</dbReference>
<feature type="binding site" evidence="5">
    <location>
        <position position="191"/>
    </location>
    <ligand>
        <name>substrate</name>
    </ligand>
</feature>
<feature type="binding site" evidence="5">
    <location>
        <position position="69"/>
    </location>
    <ligand>
        <name>Zn(2+)</name>
        <dbReference type="ChEBI" id="CHEBI:29105"/>
    </ligand>
</feature>
<evidence type="ECO:0000256" key="3">
    <source>
        <dbReference type="ARBA" id="ARBA00022801"/>
    </source>
</evidence>
<comment type="similarity">
    <text evidence="5">Belongs to the metallo-dependent hydrolases superfamily. MTA/SAH deaminase family.</text>
</comment>
<dbReference type="EC" id="3.5.4.28" evidence="5"/>
<comment type="function">
    <text evidence="5">Catalyzes the deamination of 5-methylthioadenosine and S-adenosyl-L-homocysteine into 5-methylthioinosine and S-inosyl-L-homocysteine, respectively. Is also able to deaminate adenosine.</text>
</comment>
<evidence type="ECO:0000256" key="2">
    <source>
        <dbReference type="ARBA" id="ARBA00022723"/>
    </source>
</evidence>
<organism evidence="7 8">
    <name type="scientific">Cellvibrio zantedeschiae</name>
    <dbReference type="NCBI Taxonomy" id="1237077"/>
    <lineage>
        <taxon>Bacteria</taxon>
        <taxon>Pseudomonadati</taxon>
        <taxon>Pseudomonadota</taxon>
        <taxon>Gammaproteobacteria</taxon>
        <taxon>Cellvibrionales</taxon>
        <taxon>Cellvibrionaceae</taxon>
        <taxon>Cellvibrio</taxon>
    </lineage>
</organism>
<dbReference type="Proteomes" id="UP000619761">
    <property type="component" value="Unassembled WGS sequence"/>
</dbReference>
<evidence type="ECO:0000256" key="4">
    <source>
        <dbReference type="ARBA" id="ARBA00022833"/>
    </source>
</evidence>